<evidence type="ECO:0000313" key="2">
    <source>
        <dbReference type="EMBL" id="CAA9304990.1"/>
    </source>
</evidence>
<gene>
    <name evidence="2" type="ORF">AVDCRST_MAG68-754</name>
</gene>
<sequence>VEPRRHVLQHSRAAHPVARDHPDALVQPDRPLVHLVQQRHQDRHLDQRRRRIRLAAADGERLARLEVGDADPRHAGV</sequence>
<feature type="non-terminal residue" evidence="2">
    <location>
        <position position="1"/>
    </location>
</feature>
<feature type="region of interest" description="Disordered" evidence="1">
    <location>
        <begin position="1"/>
        <end position="24"/>
    </location>
</feature>
<protein>
    <submittedName>
        <fullName evidence="2">Uncharacterized protein</fullName>
    </submittedName>
</protein>
<reference evidence="2" key="1">
    <citation type="submission" date="2020-02" db="EMBL/GenBank/DDBJ databases">
        <authorList>
            <person name="Meier V. D."/>
        </authorList>
    </citation>
    <scope>NUCLEOTIDE SEQUENCE</scope>
    <source>
        <strain evidence="2">AVDCRST_MAG68</strain>
    </source>
</reference>
<feature type="non-terminal residue" evidence="2">
    <location>
        <position position="77"/>
    </location>
</feature>
<feature type="compositionally biased region" description="Basic residues" evidence="1">
    <location>
        <begin position="1"/>
        <end position="13"/>
    </location>
</feature>
<dbReference type="EMBL" id="CADCTW010000042">
    <property type="protein sequence ID" value="CAA9304990.1"/>
    <property type="molecule type" value="Genomic_DNA"/>
</dbReference>
<name>A0A6J4KGC1_9BACT</name>
<proteinExistence type="predicted"/>
<accession>A0A6J4KGC1</accession>
<organism evidence="2">
    <name type="scientific">uncultured Gemmatimonadota bacterium</name>
    <dbReference type="NCBI Taxonomy" id="203437"/>
    <lineage>
        <taxon>Bacteria</taxon>
        <taxon>Pseudomonadati</taxon>
        <taxon>Gemmatimonadota</taxon>
        <taxon>environmental samples</taxon>
    </lineage>
</organism>
<dbReference type="AlphaFoldDB" id="A0A6J4KGC1"/>
<evidence type="ECO:0000256" key="1">
    <source>
        <dbReference type="SAM" id="MobiDB-lite"/>
    </source>
</evidence>